<reference evidence="1 2" key="1">
    <citation type="submission" date="2023-02" db="EMBL/GenBank/DDBJ databases">
        <title>LHISI_Scaffold_Assembly.</title>
        <authorList>
            <person name="Stuart O.P."/>
            <person name="Cleave R."/>
            <person name="Magrath M.J.L."/>
            <person name="Mikheyev A.S."/>
        </authorList>
    </citation>
    <scope>NUCLEOTIDE SEQUENCE [LARGE SCALE GENOMIC DNA]</scope>
    <source>
        <strain evidence="1">Daus_M_001</strain>
        <tissue evidence="1">Leg muscle</tissue>
    </source>
</reference>
<sequence>MNKPEHKLIQDFETHWNSEYLMLERLLEQREHLSAELSSAKVDGFSYKKKTFILHYTYTYNKFFLFSCYVQFLKPVYDATEMVSVSYP</sequence>
<dbReference type="Proteomes" id="UP001159363">
    <property type="component" value="Chromosome 2"/>
</dbReference>
<evidence type="ECO:0000313" key="2">
    <source>
        <dbReference type="Proteomes" id="UP001159363"/>
    </source>
</evidence>
<evidence type="ECO:0000313" key="1">
    <source>
        <dbReference type="EMBL" id="KAJ8891961.1"/>
    </source>
</evidence>
<protein>
    <submittedName>
        <fullName evidence="1">Uncharacterized protein</fullName>
    </submittedName>
</protein>
<comment type="caution">
    <text evidence="1">The sequence shown here is derived from an EMBL/GenBank/DDBJ whole genome shotgun (WGS) entry which is preliminary data.</text>
</comment>
<organism evidence="1 2">
    <name type="scientific">Dryococelus australis</name>
    <dbReference type="NCBI Taxonomy" id="614101"/>
    <lineage>
        <taxon>Eukaryota</taxon>
        <taxon>Metazoa</taxon>
        <taxon>Ecdysozoa</taxon>
        <taxon>Arthropoda</taxon>
        <taxon>Hexapoda</taxon>
        <taxon>Insecta</taxon>
        <taxon>Pterygota</taxon>
        <taxon>Neoptera</taxon>
        <taxon>Polyneoptera</taxon>
        <taxon>Phasmatodea</taxon>
        <taxon>Verophasmatodea</taxon>
        <taxon>Anareolatae</taxon>
        <taxon>Phasmatidae</taxon>
        <taxon>Eurycanthinae</taxon>
        <taxon>Dryococelus</taxon>
    </lineage>
</organism>
<accession>A0ABQ9I5P7</accession>
<proteinExistence type="predicted"/>
<dbReference type="EMBL" id="JARBHB010000002">
    <property type="protein sequence ID" value="KAJ8891961.1"/>
    <property type="molecule type" value="Genomic_DNA"/>
</dbReference>
<name>A0ABQ9I5P7_9NEOP</name>
<gene>
    <name evidence="1" type="ORF">PR048_004526</name>
</gene>
<keyword evidence="2" id="KW-1185">Reference proteome</keyword>